<dbReference type="eggNOG" id="arCOG01902">
    <property type="taxonomic scope" value="Archaea"/>
</dbReference>
<dbReference type="SUPFAM" id="SSF51658">
    <property type="entry name" value="Xylose isomerase-like"/>
    <property type="match status" value="1"/>
</dbReference>
<dbReference type="GO" id="GO:0016853">
    <property type="term" value="F:isomerase activity"/>
    <property type="evidence" value="ECO:0007669"/>
    <property type="project" value="UniProtKB-KW"/>
</dbReference>
<accession>V4HA80</accession>
<dbReference type="InterPro" id="IPR013022">
    <property type="entry name" value="Xyl_isomerase-like_TIM-brl"/>
</dbReference>
<dbReference type="InterPro" id="IPR050312">
    <property type="entry name" value="IolE/XylAMocC-like"/>
</dbReference>
<proteinExistence type="predicted"/>
<dbReference type="AlphaFoldDB" id="V4HA80"/>
<reference evidence="2 3" key="1">
    <citation type="journal article" date="2013" name="Genome Announc.">
        <title>Draft Genome Sequence of 'Candidatus Halobonum tyrrellensis' Strain G22, Isolated from the Hypersaline Waters of Lake Tyrrell, Australia.</title>
        <authorList>
            <person name="Ugalde J.A."/>
            <person name="Narasingarao P."/>
            <person name="Kuo S."/>
            <person name="Podell S."/>
            <person name="Allen E.E."/>
        </authorList>
    </citation>
    <scope>NUCLEOTIDE SEQUENCE [LARGE SCALE GENOMIC DNA]</scope>
    <source>
        <strain evidence="2 3">G22</strain>
    </source>
</reference>
<gene>
    <name evidence="2" type="ORF">K933_16897</name>
</gene>
<dbReference type="EMBL" id="ASGZ01000068">
    <property type="protein sequence ID" value="ESP86958.1"/>
    <property type="molecule type" value="Genomic_DNA"/>
</dbReference>
<dbReference type="InterPro" id="IPR036237">
    <property type="entry name" value="Xyl_isomerase-like_sf"/>
</dbReference>
<dbReference type="RefSeq" id="WP_023395946.1">
    <property type="nucleotide sequence ID" value="NZ_ASGZ01000068.1"/>
</dbReference>
<dbReference type="Gene3D" id="3.20.20.150">
    <property type="entry name" value="Divalent-metal-dependent TIM barrel enzymes"/>
    <property type="match status" value="1"/>
</dbReference>
<dbReference type="Pfam" id="PF01261">
    <property type="entry name" value="AP_endonuc_2"/>
    <property type="match status" value="1"/>
</dbReference>
<comment type="caution">
    <text evidence="2">The sequence shown here is derived from an EMBL/GenBank/DDBJ whole genome shotgun (WGS) entry which is preliminary data.</text>
</comment>
<dbReference type="Proteomes" id="UP000017840">
    <property type="component" value="Unassembled WGS sequence"/>
</dbReference>
<protein>
    <submittedName>
        <fullName evidence="2">Xylose isomerase domain protein TIM barrel</fullName>
    </submittedName>
</protein>
<feature type="domain" description="Xylose isomerase-like TIM barrel" evidence="1">
    <location>
        <begin position="23"/>
        <end position="228"/>
    </location>
</feature>
<evidence type="ECO:0000313" key="3">
    <source>
        <dbReference type="Proteomes" id="UP000017840"/>
    </source>
</evidence>
<evidence type="ECO:0000313" key="2">
    <source>
        <dbReference type="EMBL" id="ESP86958.1"/>
    </source>
</evidence>
<keyword evidence="2" id="KW-0413">Isomerase</keyword>
<dbReference type="OrthoDB" id="165864at2157"/>
<sequence>MTAIGFQLYSLHAVDDPLSTVIERVGETGFDGVEFAGLDGASVDDLSAALDRAGLDAAGAHVGLDEIESDPDGVAETYSELGCETVAVPWLDPDNFESAGAVDDAADRLDAAAAALADRGLDLHYHNHDQEFADLDGAPAIERLIERTDRVGFQVDLGWVGAAGSDPLDFLDAHADRVELVHLKDYDADAGDVVEVGEGDLDVARTVEAVRGMDADWLTYEAEDRPDSYATLDHADDVVAAYW</sequence>
<dbReference type="PATRIC" id="fig|1324957.4.peg.3432"/>
<evidence type="ECO:0000259" key="1">
    <source>
        <dbReference type="Pfam" id="PF01261"/>
    </source>
</evidence>
<name>V4HA80_9EURY</name>
<organism evidence="2 3">
    <name type="scientific">Candidatus Halobonum tyrrellensis G22</name>
    <dbReference type="NCBI Taxonomy" id="1324957"/>
    <lineage>
        <taxon>Archaea</taxon>
        <taxon>Methanobacteriati</taxon>
        <taxon>Methanobacteriota</taxon>
        <taxon>Stenosarchaea group</taxon>
        <taxon>Halobacteria</taxon>
        <taxon>Halobacteriales</taxon>
        <taxon>Haloferacaceae</taxon>
        <taxon>Candidatus Halobonum</taxon>
    </lineage>
</organism>
<keyword evidence="3" id="KW-1185">Reference proteome</keyword>
<dbReference type="STRING" id="1324957.K933_16897"/>
<dbReference type="PANTHER" id="PTHR12110:SF41">
    <property type="entry name" value="INOSOSE DEHYDRATASE"/>
    <property type="match status" value="1"/>
</dbReference>
<dbReference type="PANTHER" id="PTHR12110">
    <property type="entry name" value="HYDROXYPYRUVATE ISOMERASE"/>
    <property type="match status" value="1"/>
</dbReference>